<evidence type="ECO:0000256" key="1">
    <source>
        <dbReference type="ARBA" id="ARBA00012417"/>
    </source>
</evidence>
<evidence type="ECO:0000256" key="6">
    <source>
        <dbReference type="ARBA" id="ARBA00049244"/>
    </source>
</evidence>
<comment type="catalytic activity">
    <reaction evidence="6">
        <text>DNA(n) + a 2'-deoxyribonucleoside 5'-triphosphate = DNA(n+1) + diphosphate</text>
        <dbReference type="Rhea" id="RHEA:22508"/>
        <dbReference type="Rhea" id="RHEA-COMP:17339"/>
        <dbReference type="Rhea" id="RHEA-COMP:17340"/>
        <dbReference type="ChEBI" id="CHEBI:33019"/>
        <dbReference type="ChEBI" id="CHEBI:61560"/>
        <dbReference type="ChEBI" id="CHEBI:173112"/>
        <dbReference type="EC" id="2.7.7.7"/>
    </reaction>
</comment>
<accession>A0A5B0KVP0</accession>
<evidence type="ECO:0000313" key="9">
    <source>
        <dbReference type="Proteomes" id="UP000325333"/>
    </source>
</evidence>
<evidence type="ECO:0000259" key="7">
    <source>
        <dbReference type="SMART" id="SM00479"/>
    </source>
</evidence>
<dbReference type="SMART" id="SM00479">
    <property type="entry name" value="EXOIII"/>
    <property type="match status" value="1"/>
</dbReference>
<keyword evidence="3" id="KW-0378">Hydrolase</keyword>
<keyword evidence="4" id="KW-0269">Exonuclease</keyword>
<dbReference type="InterPro" id="IPR012337">
    <property type="entry name" value="RNaseH-like_sf"/>
</dbReference>
<dbReference type="InterPro" id="IPR006054">
    <property type="entry name" value="DnaQ"/>
</dbReference>
<dbReference type="GO" id="GO:0003677">
    <property type="term" value="F:DNA binding"/>
    <property type="evidence" value="ECO:0007669"/>
    <property type="project" value="InterPro"/>
</dbReference>
<dbReference type="GO" id="GO:0008408">
    <property type="term" value="F:3'-5' exonuclease activity"/>
    <property type="evidence" value="ECO:0007669"/>
    <property type="project" value="TreeGrafter"/>
</dbReference>
<evidence type="ECO:0000256" key="2">
    <source>
        <dbReference type="ARBA" id="ARBA00022722"/>
    </source>
</evidence>
<dbReference type="EMBL" id="VEWN01000005">
    <property type="protein sequence ID" value="KAA1056109.1"/>
    <property type="molecule type" value="Genomic_DNA"/>
</dbReference>
<name>A0A5B0KVP0_9PROT</name>
<evidence type="ECO:0000256" key="3">
    <source>
        <dbReference type="ARBA" id="ARBA00022801"/>
    </source>
</evidence>
<evidence type="ECO:0000256" key="4">
    <source>
        <dbReference type="ARBA" id="ARBA00022839"/>
    </source>
</evidence>
<dbReference type="PANTHER" id="PTHR30231:SF4">
    <property type="entry name" value="PROTEIN NEN2"/>
    <property type="match status" value="1"/>
</dbReference>
<proteinExistence type="predicted"/>
<evidence type="ECO:0000313" key="8">
    <source>
        <dbReference type="EMBL" id="KAA1056109.1"/>
    </source>
</evidence>
<dbReference type="AlphaFoldDB" id="A0A5B0KVP0"/>
<reference evidence="8 9" key="1">
    <citation type="submission" date="2019-07" db="EMBL/GenBank/DDBJ databases">
        <title>Genome sequencing of the stress-tolerant strain Azospirillum brasilense Az19.</title>
        <authorList>
            <person name="Maroniche G.A."/>
            <person name="Garcia J.E."/>
            <person name="Pagnussat L."/>
            <person name="Amenta M."/>
            <person name="Creus C.M."/>
        </authorList>
    </citation>
    <scope>NUCLEOTIDE SEQUENCE [LARGE SCALE GENOMIC DNA]</scope>
    <source>
        <strain evidence="8 9">Az19</strain>
    </source>
</reference>
<sequence length="252" mass="27877">MTVVSLIGGRRFRHATLGGVTERCPCFTSVPQVAPPMKDWISMSMQPWEGRDRLVAIDIETTGRRLPSLQDISKAPKGLRQPGIIIEIGCLEIIREGDGWRKARSWESRVNPDAPLHPDAIKVHGIKPADLKVAPRFPEVADALFAFLGEDLLVAHAYENEMDFLNYEFARCGRAAWGADTFSADRFICTKEMSHAVFPGASGSLDALCDRLWLDRSDRFAHHGALLDADLTADAFVKMALGDTGPRDAVYE</sequence>
<comment type="caution">
    <text evidence="8">The sequence shown here is derived from an EMBL/GenBank/DDBJ whole genome shotgun (WGS) entry which is preliminary data.</text>
</comment>
<dbReference type="Gene3D" id="3.30.420.10">
    <property type="entry name" value="Ribonuclease H-like superfamily/Ribonuclease H"/>
    <property type="match status" value="1"/>
</dbReference>
<protein>
    <recommendedName>
        <fullName evidence="1">DNA-directed DNA polymerase</fullName>
        <ecNumber evidence="1">2.7.7.7</ecNumber>
    </recommendedName>
</protein>
<dbReference type="NCBIfam" id="TIGR00573">
    <property type="entry name" value="dnaq"/>
    <property type="match status" value="1"/>
</dbReference>
<dbReference type="InterPro" id="IPR036397">
    <property type="entry name" value="RNaseH_sf"/>
</dbReference>
<dbReference type="GO" id="GO:0006260">
    <property type="term" value="P:DNA replication"/>
    <property type="evidence" value="ECO:0007669"/>
    <property type="project" value="InterPro"/>
</dbReference>
<organism evidence="8 9">
    <name type="scientific">Azospirillum argentinense</name>
    <dbReference type="NCBI Taxonomy" id="2970906"/>
    <lineage>
        <taxon>Bacteria</taxon>
        <taxon>Pseudomonadati</taxon>
        <taxon>Pseudomonadota</taxon>
        <taxon>Alphaproteobacteria</taxon>
        <taxon>Rhodospirillales</taxon>
        <taxon>Azospirillaceae</taxon>
        <taxon>Azospirillum</taxon>
    </lineage>
</organism>
<dbReference type="PANTHER" id="PTHR30231">
    <property type="entry name" value="DNA POLYMERASE III SUBUNIT EPSILON"/>
    <property type="match status" value="1"/>
</dbReference>
<dbReference type="SUPFAM" id="SSF53098">
    <property type="entry name" value="Ribonuclease H-like"/>
    <property type="match status" value="1"/>
</dbReference>
<comment type="function">
    <text evidence="5">DNA polymerase III is a complex, multichain enzyme responsible for most of the replicative synthesis in bacteria. The epsilon subunit contain the editing function and is a proofreading 3'-5' exonuclease.</text>
</comment>
<dbReference type="EC" id="2.7.7.7" evidence="1"/>
<evidence type="ECO:0000256" key="5">
    <source>
        <dbReference type="ARBA" id="ARBA00025483"/>
    </source>
</evidence>
<dbReference type="InterPro" id="IPR013520">
    <property type="entry name" value="Ribonucl_H"/>
</dbReference>
<dbReference type="GO" id="GO:0003887">
    <property type="term" value="F:DNA-directed DNA polymerase activity"/>
    <property type="evidence" value="ECO:0007669"/>
    <property type="project" value="UniProtKB-EC"/>
</dbReference>
<dbReference type="Proteomes" id="UP000325333">
    <property type="component" value="Unassembled WGS sequence"/>
</dbReference>
<dbReference type="Pfam" id="PF00929">
    <property type="entry name" value="RNase_T"/>
    <property type="match status" value="1"/>
</dbReference>
<keyword evidence="2" id="KW-0540">Nuclease</keyword>
<feature type="domain" description="Exonuclease" evidence="7">
    <location>
        <begin position="53"/>
        <end position="245"/>
    </location>
</feature>
<gene>
    <name evidence="8" type="ORF">FH063_005084</name>
</gene>